<dbReference type="AlphaFoldDB" id="A0A8X7VM58"/>
<organism evidence="2 3">
    <name type="scientific">Brassica carinata</name>
    <name type="common">Ethiopian mustard</name>
    <name type="synonym">Abyssinian cabbage</name>
    <dbReference type="NCBI Taxonomy" id="52824"/>
    <lineage>
        <taxon>Eukaryota</taxon>
        <taxon>Viridiplantae</taxon>
        <taxon>Streptophyta</taxon>
        <taxon>Embryophyta</taxon>
        <taxon>Tracheophyta</taxon>
        <taxon>Spermatophyta</taxon>
        <taxon>Magnoliopsida</taxon>
        <taxon>eudicotyledons</taxon>
        <taxon>Gunneridae</taxon>
        <taxon>Pentapetalae</taxon>
        <taxon>rosids</taxon>
        <taxon>malvids</taxon>
        <taxon>Brassicales</taxon>
        <taxon>Brassicaceae</taxon>
        <taxon>Brassiceae</taxon>
        <taxon>Brassica</taxon>
    </lineage>
</organism>
<keyword evidence="3" id="KW-1185">Reference proteome</keyword>
<protein>
    <recommendedName>
        <fullName evidence="1">Aminotransferase-like plant mobile domain-containing protein</fullName>
    </recommendedName>
</protein>
<name>A0A8X7VM58_BRACI</name>
<dbReference type="Pfam" id="PF10536">
    <property type="entry name" value="PMD"/>
    <property type="match status" value="1"/>
</dbReference>
<dbReference type="InterPro" id="IPR019557">
    <property type="entry name" value="AminoTfrase-like_pln_mobile"/>
</dbReference>
<proteinExistence type="predicted"/>
<sequence length="82" mass="9354">MWVPVDTDFHEEFIAFARCAKVSKLVGIDCGEDYFPNRLASQFGLLQGVVTCHVKRSSLSKEAAWDEYNKPLDELTLYIPSR</sequence>
<dbReference type="Proteomes" id="UP000886595">
    <property type="component" value="Unassembled WGS sequence"/>
</dbReference>
<reference evidence="2 3" key="1">
    <citation type="submission" date="2020-02" db="EMBL/GenBank/DDBJ databases">
        <authorList>
            <person name="Ma Q."/>
            <person name="Huang Y."/>
            <person name="Song X."/>
            <person name="Pei D."/>
        </authorList>
    </citation>
    <scope>NUCLEOTIDE SEQUENCE [LARGE SCALE GENOMIC DNA]</scope>
    <source>
        <strain evidence="2">Sxm20200214</strain>
        <tissue evidence="2">Leaf</tissue>
    </source>
</reference>
<accession>A0A8X7VM58</accession>
<gene>
    <name evidence="2" type="ORF">Bca52824_017191</name>
</gene>
<evidence type="ECO:0000259" key="1">
    <source>
        <dbReference type="Pfam" id="PF10536"/>
    </source>
</evidence>
<dbReference type="EMBL" id="JAAMPC010000004">
    <property type="protein sequence ID" value="KAG2314069.1"/>
    <property type="molecule type" value="Genomic_DNA"/>
</dbReference>
<dbReference type="OrthoDB" id="1572276at2759"/>
<evidence type="ECO:0000313" key="3">
    <source>
        <dbReference type="Proteomes" id="UP000886595"/>
    </source>
</evidence>
<comment type="caution">
    <text evidence="2">The sequence shown here is derived from an EMBL/GenBank/DDBJ whole genome shotgun (WGS) entry which is preliminary data.</text>
</comment>
<evidence type="ECO:0000313" key="2">
    <source>
        <dbReference type="EMBL" id="KAG2314069.1"/>
    </source>
</evidence>
<feature type="domain" description="Aminotransferase-like plant mobile" evidence="1">
    <location>
        <begin position="9"/>
        <end position="81"/>
    </location>
</feature>